<dbReference type="EMBL" id="VBSN01000038">
    <property type="protein sequence ID" value="KAA6439390.1"/>
    <property type="molecule type" value="Genomic_DNA"/>
</dbReference>
<dbReference type="AlphaFoldDB" id="A0A5M8QWF7"/>
<dbReference type="NCBIfam" id="TIGR03949">
    <property type="entry name" value="bact_IIb_cerein"/>
    <property type="match status" value="1"/>
</dbReference>
<protein>
    <submittedName>
        <fullName evidence="1">Class IIb bacteriocin, lactobin A/cerein 7B family</fullName>
    </submittedName>
</protein>
<comment type="caution">
    <text evidence="1">The sequence shown here is derived from an EMBL/GenBank/DDBJ whole genome shotgun (WGS) entry which is preliminary data.</text>
</comment>
<sequence length="45" mass="5311">MENLNYPLFKELDSQEIKQIQGGFSPLWLPLIAYKIVEMLSEKQK</sequence>
<keyword evidence="2" id="KW-1185">Reference proteome</keyword>
<dbReference type="RefSeq" id="WP_139012640.1">
    <property type="nucleotide sequence ID" value="NZ_VBSN01000038.1"/>
</dbReference>
<reference evidence="1 2" key="1">
    <citation type="submission" date="2019-05" db="EMBL/GenBank/DDBJ databases">
        <authorList>
            <person name="Qu J.-H."/>
        </authorList>
    </citation>
    <scope>NUCLEOTIDE SEQUENCE [LARGE SCALE GENOMIC DNA]</scope>
    <source>
        <strain evidence="1 2">NS28</strain>
    </source>
</reference>
<gene>
    <name evidence="1" type="ORF">FEM33_14110</name>
</gene>
<proteinExistence type="predicted"/>
<name>A0A5M8QWF7_9BACT</name>
<evidence type="ECO:0000313" key="2">
    <source>
        <dbReference type="Proteomes" id="UP000323994"/>
    </source>
</evidence>
<accession>A0A5M8QWF7</accession>
<dbReference type="InterPro" id="IPR023991">
    <property type="entry name" value="Bacteriocin_IIb_lactobn/cerein"/>
</dbReference>
<organism evidence="1 2">
    <name type="scientific">Dyadobacter flavalbus</name>
    <dbReference type="NCBI Taxonomy" id="2579942"/>
    <lineage>
        <taxon>Bacteria</taxon>
        <taxon>Pseudomonadati</taxon>
        <taxon>Bacteroidota</taxon>
        <taxon>Cytophagia</taxon>
        <taxon>Cytophagales</taxon>
        <taxon>Spirosomataceae</taxon>
        <taxon>Dyadobacter</taxon>
    </lineage>
</organism>
<dbReference type="Proteomes" id="UP000323994">
    <property type="component" value="Unassembled WGS sequence"/>
</dbReference>
<evidence type="ECO:0000313" key="1">
    <source>
        <dbReference type="EMBL" id="KAA6439390.1"/>
    </source>
</evidence>